<keyword evidence="1" id="KW-0472">Membrane</keyword>
<comment type="caution">
    <text evidence="2">The sequence shown here is derived from an EMBL/GenBank/DDBJ whole genome shotgun (WGS) entry which is preliminary data.</text>
</comment>
<evidence type="ECO:0000256" key="1">
    <source>
        <dbReference type="SAM" id="Phobius"/>
    </source>
</evidence>
<dbReference type="EMBL" id="JBHTMB010000193">
    <property type="protein sequence ID" value="MFD1235979.1"/>
    <property type="molecule type" value="Genomic_DNA"/>
</dbReference>
<reference evidence="3" key="1">
    <citation type="journal article" date="2019" name="Int. J. Syst. Evol. Microbiol.">
        <title>The Global Catalogue of Microorganisms (GCM) 10K type strain sequencing project: providing services to taxonomists for standard genome sequencing and annotation.</title>
        <authorList>
            <consortium name="The Broad Institute Genomics Platform"/>
            <consortium name="The Broad Institute Genome Sequencing Center for Infectious Disease"/>
            <person name="Wu L."/>
            <person name="Ma J."/>
        </authorList>
    </citation>
    <scope>NUCLEOTIDE SEQUENCE [LARGE SCALE GENOMIC DNA]</scope>
    <source>
        <strain evidence="3">CCUG 49018</strain>
    </source>
</reference>
<organism evidence="2 3">
    <name type="scientific">Pseudonocardia benzenivorans</name>
    <dbReference type="NCBI Taxonomy" id="228005"/>
    <lineage>
        <taxon>Bacteria</taxon>
        <taxon>Bacillati</taxon>
        <taxon>Actinomycetota</taxon>
        <taxon>Actinomycetes</taxon>
        <taxon>Pseudonocardiales</taxon>
        <taxon>Pseudonocardiaceae</taxon>
        <taxon>Pseudonocardia</taxon>
    </lineage>
</organism>
<dbReference type="InterPro" id="IPR021401">
    <property type="entry name" value="DUF3040"/>
</dbReference>
<evidence type="ECO:0000313" key="3">
    <source>
        <dbReference type="Proteomes" id="UP001597182"/>
    </source>
</evidence>
<keyword evidence="1" id="KW-1133">Transmembrane helix</keyword>
<dbReference type="Proteomes" id="UP001597182">
    <property type="component" value="Unassembled WGS sequence"/>
</dbReference>
<dbReference type="RefSeq" id="WP_379653103.1">
    <property type="nucleotide sequence ID" value="NZ_JBHTMB010000193.1"/>
</dbReference>
<name>A0ABW3VNT9_9PSEU</name>
<accession>A0ABW3VNT9</accession>
<keyword evidence="3" id="KW-1185">Reference proteome</keyword>
<feature type="transmembrane region" description="Helical" evidence="1">
    <location>
        <begin position="47"/>
        <end position="79"/>
    </location>
</feature>
<keyword evidence="1" id="KW-0812">Transmembrane</keyword>
<evidence type="ECO:0000313" key="2">
    <source>
        <dbReference type="EMBL" id="MFD1235979.1"/>
    </source>
</evidence>
<dbReference type="Pfam" id="PF11239">
    <property type="entry name" value="DUF3040"/>
    <property type="match status" value="1"/>
</dbReference>
<sequence length="83" mass="9303">MNRDEERVLWNIGRRLEHEDPTLAELLRWAPKDVRFRIPRPWAANSLAWTLLVIGVLLGDSLIAITGAVGAVVALAAIYTEKL</sequence>
<protein>
    <submittedName>
        <fullName evidence="2">DUF3040 domain-containing protein</fullName>
    </submittedName>
</protein>
<proteinExistence type="predicted"/>
<gene>
    <name evidence="2" type="ORF">ACFQ34_22015</name>
</gene>